<accession>A0ABU7KAU7</accession>
<sequence length="619" mass="66796">MWWVGSWRPAVVATTALFVFSVLVTAPGVVWPEGEAHAATAAAPATTVPGGASAATGAVGLRSATDPLITNDIRLELDRAGVLHGEETVTFSGGAPAVFTRALTETMLYDTDHDRKFEVSGVEATDLDGNALAVEVEKTNGTLYAHIPTAATGGVVLTYRVGGTVSEVTQGVQMEWRAIGAYSHTVESTDVTVTAPLPPSALSCLAGEPRSAMYCTASDMGPEQGVAHFLQADMEPDDRLDIVVNYPSGTAEGEPILTRRWSLGSAFAVTPATASVFGLLLVVLVGGLAVLIRVRGRDERALRREASEGDHAPVEEGDRGQLRFAPPDDVHPGQIGTLIDERVDIADLTGAVLDLAVRGYIRLEELPHEHFTSVDWRLVRLDGPRGETLLASEWLLLDALFGERRTVRLSQLGSPRASADFPARIDRVREELYRDMVRLRWFARSPSQVRTRWSTVGMVLTAAGVALTGILAVFTGAAFSGLAVVIAGAAVTVGAQYMPAKTKLGSRVYAHTMGFRDYLLSPRAEQALPGRRVELYSRYLPYAVIFDDVDRWANILASAALADLTPEELTGDGLAWYTGPREWRIEDFADSISTFVVSLTGIITNTRRLRALNQFQRSR</sequence>
<dbReference type="EMBL" id="JAUZMY010000019">
    <property type="protein sequence ID" value="MEE2039360.1"/>
    <property type="molecule type" value="Genomic_DNA"/>
</dbReference>
<feature type="transmembrane region" description="Helical" evidence="2">
    <location>
        <begin position="479"/>
        <end position="498"/>
    </location>
</feature>
<name>A0ABU7KAU7_9ACTN</name>
<feature type="transmembrane region" description="Helical" evidence="2">
    <location>
        <begin position="272"/>
        <end position="294"/>
    </location>
</feature>
<protein>
    <submittedName>
        <fullName evidence="4">DUF2207 domain-containing protein</fullName>
    </submittedName>
</protein>
<evidence type="ECO:0000256" key="2">
    <source>
        <dbReference type="SAM" id="Phobius"/>
    </source>
</evidence>
<dbReference type="Pfam" id="PF20990">
    <property type="entry name" value="DUF2207_C"/>
    <property type="match status" value="1"/>
</dbReference>
<evidence type="ECO:0000313" key="4">
    <source>
        <dbReference type="EMBL" id="MEE2039360.1"/>
    </source>
</evidence>
<evidence type="ECO:0000259" key="3">
    <source>
        <dbReference type="Pfam" id="PF20990"/>
    </source>
</evidence>
<evidence type="ECO:0000256" key="1">
    <source>
        <dbReference type="SAM" id="MobiDB-lite"/>
    </source>
</evidence>
<keyword evidence="2" id="KW-1133">Transmembrane helix</keyword>
<gene>
    <name evidence="4" type="ORF">Q8791_19260</name>
</gene>
<keyword evidence="2" id="KW-0472">Membrane</keyword>
<feature type="domain" description="Predicted membrane protein YciQ-like C-terminal" evidence="3">
    <location>
        <begin position="323"/>
        <end position="553"/>
    </location>
</feature>
<feature type="transmembrane region" description="Helical" evidence="2">
    <location>
        <begin position="453"/>
        <end position="473"/>
    </location>
</feature>
<feature type="region of interest" description="Disordered" evidence="1">
    <location>
        <begin position="302"/>
        <end position="328"/>
    </location>
</feature>
<comment type="caution">
    <text evidence="4">The sequence shown here is derived from an EMBL/GenBank/DDBJ whole genome shotgun (WGS) entry which is preliminary data.</text>
</comment>
<dbReference type="Proteomes" id="UP001356095">
    <property type="component" value="Unassembled WGS sequence"/>
</dbReference>
<dbReference type="InterPro" id="IPR048389">
    <property type="entry name" value="YciQ-like_C"/>
</dbReference>
<keyword evidence="2" id="KW-0812">Transmembrane</keyword>
<evidence type="ECO:0000313" key="5">
    <source>
        <dbReference type="Proteomes" id="UP001356095"/>
    </source>
</evidence>
<keyword evidence="5" id="KW-1185">Reference proteome</keyword>
<organism evidence="4 5">
    <name type="scientific">Nocardiopsis codii</name>
    <dbReference type="NCBI Taxonomy" id="3065942"/>
    <lineage>
        <taxon>Bacteria</taxon>
        <taxon>Bacillati</taxon>
        <taxon>Actinomycetota</taxon>
        <taxon>Actinomycetes</taxon>
        <taxon>Streptosporangiales</taxon>
        <taxon>Nocardiopsidaceae</taxon>
        <taxon>Nocardiopsis</taxon>
    </lineage>
</organism>
<dbReference type="RefSeq" id="WP_330093132.1">
    <property type="nucleotide sequence ID" value="NZ_JAUZMY010000019.1"/>
</dbReference>
<reference evidence="4 5" key="1">
    <citation type="submission" date="2023-08" db="EMBL/GenBank/DDBJ databases">
        <authorList>
            <person name="Girao M."/>
            <person name="Carvalho M.F."/>
        </authorList>
    </citation>
    <scope>NUCLEOTIDE SEQUENCE [LARGE SCALE GENOMIC DNA]</scope>
    <source>
        <strain evidence="4 5">CT-R113</strain>
    </source>
</reference>
<proteinExistence type="predicted"/>